<keyword evidence="10" id="KW-1185">Reference proteome</keyword>
<dbReference type="InterPro" id="IPR032642">
    <property type="entry name" value="Msh2_ATP-bd"/>
</dbReference>
<protein>
    <recommendedName>
        <fullName evidence="8">DNA mismatch repair proteins mutS family domain-containing protein</fullName>
    </recommendedName>
</protein>
<feature type="domain" description="DNA mismatch repair proteins mutS family" evidence="8">
    <location>
        <begin position="1198"/>
        <end position="1214"/>
    </location>
</feature>
<dbReference type="GO" id="GO:0006298">
    <property type="term" value="P:mismatch repair"/>
    <property type="evidence" value="ECO:0007669"/>
    <property type="project" value="InterPro"/>
</dbReference>
<dbReference type="InParanoid" id="A0A151ZGN0"/>
<dbReference type="InterPro" id="IPR036187">
    <property type="entry name" value="DNA_mismatch_repair_MutS_sf"/>
</dbReference>
<dbReference type="OMA" id="KLYYAIL"/>
<comment type="caution">
    <text evidence="9">The sequence shown here is derived from an EMBL/GenBank/DDBJ whole genome shotgun (WGS) entry which is preliminary data.</text>
</comment>
<dbReference type="CDD" id="cd03285">
    <property type="entry name" value="ABC_MSH2_euk"/>
    <property type="match status" value="1"/>
</dbReference>
<name>A0A151ZGN0_TIELA</name>
<organism evidence="9 10">
    <name type="scientific">Tieghemostelium lacteum</name>
    <name type="common">Slime mold</name>
    <name type="synonym">Dictyostelium lacteum</name>
    <dbReference type="NCBI Taxonomy" id="361077"/>
    <lineage>
        <taxon>Eukaryota</taxon>
        <taxon>Amoebozoa</taxon>
        <taxon>Evosea</taxon>
        <taxon>Eumycetozoa</taxon>
        <taxon>Dictyostelia</taxon>
        <taxon>Dictyosteliales</taxon>
        <taxon>Raperosteliaceae</taxon>
        <taxon>Tieghemostelium</taxon>
    </lineage>
</organism>
<dbReference type="Pfam" id="PF05192">
    <property type="entry name" value="MutS_III"/>
    <property type="match status" value="1"/>
</dbReference>
<keyword evidence="5" id="KW-0238">DNA-binding</keyword>
<dbReference type="InterPro" id="IPR000432">
    <property type="entry name" value="DNA_mismatch_repair_MutS_C"/>
</dbReference>
<dbReference type="Gene3D" id="1.10.1420.10">
    <property type="match status" value="2"/>
</dbReference>
<dbReference type="InterPro" id="IPR016151">
    <property type="entry name" value="DNA_mismatch_repair_MutS_N"/>
</dbReference>
<feature type="compositionally biased region" description="Low complexity" evidence="7">
    <location>
        <begin position="526"/>
        <end position="538"/>
    </location>
</feature>
<dbReference type="InterPro" id="IPR027417">
    <property type="entry name" value="P-loop_NTPase"/>
</dbReference>
<sequence>MLKKNLIYNNNKIKLYESKPIDESNPNFHSLTIPVNSRVKESPPPLEGEEVKVESPPVNVVSSASLKKTASTSAAASASNSTTSDNNGNKSCALFNYDDETAYAVYTSSSGTCTLIKCPNTTMVWSSPQTLSGFSIVSIPHMVFTGNGYPALIGASTNQIIVKYLGVGGHNDLGISMAFPSGTTSIQGIYAYNVIDSDMAQVAIIDQRGKLLTSYFSFESDKVMATSWYDWGNGWQGSPCIGSSDHTLWFIAKNISSSRPKYCYSWCYISDPTNYGRWRNMNLLPVSDFIGSPTICRSSSMDTHHYSGIYLTFFSRTNNNSIAFAPCSSPDGYPSTLFQEQFIGFPLEMDLRFPVLGVNTSPFVTMSNSNLLVSGYKISAKVLESFQVVNPNDTFLFASSVTFPIFQSSNSIGVYRTKCFLFLKTSSGSNLTVDYSTSQTPQDMSKDEELNNNVVKEDRGFITFYKSLDVEDNLIRLFDRKGYYSLHGQDAEYVALIHFKSKKSLRYWSTENPLTPMKKKFKSDGSQDVSMSSQDNSSQSSGLAILTIRAGIEYETVIKELFDEKKKVEIWANKPGKLNQWEVIKKGSPGNLQKFEDILTDNPESSVMMALKMHLDNNTRVYGIAFGDATFKTIGLTQFLDDESLSNLGCFIMQKSIKECLIYDDSKLHPSDYKKTLEKLADANIPVTVVPRSDFSSKNVEQDLTRLLGNITNNLSDLEQEHAIQSVSCLIKHLDLLANEAYFGKFKLERFDLEKFMKLDAATFKGLHIIDSKDIRGQSLYQLLNKCSTPIGSRLLLQWVKQPLVNCDEIEIRLNFVEAFIQDLDLRHSLRSNDLKNIGDLDRLSKKLTGPKATLEDCVNLYNTTQKLPNLLGTLGGYQGNYSEIIQLNFITPLDSIIKDFQQFQAMVEQTIDLDLANESHEYVIRSTFNEDLRGIQAKRTQISDKIEEMRLEIADDIALDESKIKLIYTEKEGYLLRVSRKDEVSIRGKSKYIGCGTLKDGSRFTTVKIKMLNESYIKLTQTYMEKQEGLVKKALMIAASFATLVEDLSALIATLDVYTTLAHVSSIAPIPYVRPIIHPMGSSDGTVIKAGRHPCVEQQESVAYIPNDIALLRENSQFHIITGPNMGGKSTFIRQTGLIIILAQIGCFVPCEQAEITIVDCILSRVGAGDSQLRGVSTFMAEMLETSYILKVATKNSLIIIDELGRGTSTYDGFGLAWGIAEYICHQIGAYCLFATHFHELTVLSDLIPIVNNLHVAADTSVNNTLTLLYKVKQGSCDQSFGIHVAILADFPDEVIQTARQKAKELESFESDSLKKNNNQFLEEFKLLDLENCSEEKALSLVNNLLNKYSLLDN</sequence>
<dbReference type="PROSITE" id="PS00486">
    <property type="entry name" value="DNA_MISMATCH_REPAIR_2"/>
    <property type="match status" value="1"/>
</dbReference>
<keyword evidence="2" id="KW-0547">Nucleotide-binding</keyword>
<keyword evidence="6" id="KW-0539">Nucleus</keyword>
<dbReference type="InterPro" id="IPR007696">
    <property type="entry name" value="DNA_mismatch_repair_MutS_core"/>
</dbReference>
<evidence type="ECO:0000256" key="5">
    <source>
        <dbReference type="ARBA" id="ARBA00023125"/>
    </source>
</evidence>
<feature type="region of interest" description="Disordered" evidence="7">
    <location>
        <begin position="36"/>
        <end position="58"/>
    </location>
</feature>
<dbReference type="FunCoup" id="A0A151ZGN0">
    <property type="interactions" value="1070"/>
</dbReference>
<evidence type="ECO:0000313" key="9">
    <source>
        <dbReference type="EMBL" id="KYQ93085.1"/>
    </source>
</evidence>
<keyword evidence="4" id="KW-0067">ATP-binding</keyword>
<dbReference type="SUPFAM" id="SSF48334">
    <property type="entry name" value="DNA repair protein MutS, domain III"/>
    <property type="match status" value="1"/>
</dbReference>
<dbReference type="GO" id="GO:0006312">
    <property type="term" value="P:mitotic recombination"/>
    <property type="evidence" value="ECO:0007669"/>
    <property type="project" value="TreeGrafter"/>
</dbReference>
<feature type="region of interest" description="Disordered" evidence="7">
    <location>
        <begin position="518"/>
        <end position="538"/>
    </location>
</feature>
<evidence type="ECO:0000256" key="7">
    <source>
        <dbReference type="SAM" id="MobiDB-lite"/>
    </source>
</evidence>
<dbReference type="InterPro" id="IPR007861">
    <property type="entry name" value="DNA_mismatch_repair_MutS_clamp"/>
</dbReference>
<dbReference type="GO" id="GO:0005524">
    <property type="term" value="F:ATP binding"/>
    <property type="evidence" value="ECO:0007669"/>
    <property type="project" value="UniProtKB-KW"/>
</dbReference>
<dbReference type="EMBL" id="LODT01000028">
    <property type="protein sequence ID" value="KYQ93085.1"/>
    <property type="molecule type" value="Genomic_DNA"/>
</dbReference>
<evidence type="ECO:0000256" key="3">
    <source>
        <dbReference type="ARBA" id="ARBA00022763"/>
    </source>
</evidence>
<dbReference type="SUPFAM" id="SSF52540">
    <property type="entry name" value="P-loop containing nucleoside triphosphate hydrolases"/>
    <property type="match status" value="1"/>
</dbReference>
<evidence type="ECO:0000313" key="10">
    <source>
        <dbReference type="Proteomes" id="UP000076078"/>
    </source>
</evidence>
<dbReference type="GO" id="GO:0030983">
    <property type="term" value="F:mismatched DNA binding"/>
    <property type="evidence" value="ECO:0007669"/>
    <property type="project" value="InterPro"/>
</dbReference>
<evidence type="ECO:0000259" key="8">
    <source>
        <dbReference type="PROSITE" id="PS00486"/>
    </source>
</evidence>
<dbReference type="SMART" id="SM00534">
    <property type="entry name" value="MUTSac"/>
    <property type="match status" value="1"/>
</dbReference>
<dbReference type="SUPFAM" id="SSF53150">
    <property type="entry name" value="DNA repair protein MutS, domain II"/>
    <property type="match status" value="1"/>
</dbReference>
<dbReference type="Gene3D" id="3.40.50.300">
    <property type="entry name" value="P-loop containing nucleotide triphosphate hydrolases"/>
    <property type="match status" value="1"/>
</dbReference>
<dbReference type="Proteomes" id="UP000076078">
    <property type="component" value="Unassembled WGS sequence"/>
</dbReference>
<dbReference type="OrthoDB" id="295033at2759"/>
<dbReference type="Pfam" id="PF00488">
    <property type="entry name" value="MutS_V"/>
    <property type="match status" value="1"/>
</dbReference>
<dbReference type="PANTHER" id="PTHR11361">
    <property type="entry name" value="DNA MISMATCH REPAIR PROTEIN MUTS FAMILY MEMBER"/>
    <property type="match status" value="1"/>
</dbReference>
<dbReference type="Pfam" id="PF05188">
    <property type="entry name" value="MutS_II"/>
    <property type="match status" value="1"/>
</dbReference>
<dbReference type="GO" id="GO:0140664">
    <property type="term" value="F:ATP-dependent DNA damage sensor activity"/>
    <property type="evidence" value="ECO:0007669"/>
    <property type="project" value="InterPro"/>
</dbReference>
<dbReference type="NCBIfam" id="NF003810">
    <property type="entry name" value="PRK05399.1"/>
    <property type="match status" value="1"/>
</dbReference>
<dbReference type="FunFam" id="3.40.50.300:FF:000523">
    <property type="entry name" value="DNA mismatch repair protein"/>
    <property type="match status" value="1"/>
</dbReference>
<proteinExistence type="predicted"/>
<evidence type="ECO:0000256" key="4">
    <source>
        <dbReference type="ARBA" id="ARBA00022840"/>
    </source>
</evidence>
<keyword evidence="3" id="KW-0227">DNA damage</keyword>
<dbReference type="SMART" id="SM00533">
    <property type="entry name" value="MUTSd"/>
    <property type="match status" value="1"/>
</dbReference>
<comment type="subcellular location">
    <subcellularLocation>
        <location evidence="1">Nucleus</location>
    </subcellularLocation>
</comment>
<dbReference type="STRING" id="361077.A0A151ZGN0"/>
<dbReference type="InterPro" id="IPR036678">
    <property type="entry name" value="MutS_con_dom_sf"/>
</dbReference>
<dbReference type="PANTHER" id="PTHR11361:SF35">
    <property type="entry name" value="DNA MISMATCH REPAIR PROTEIN MSH2"/>
    <property type="match status" value="1"/>
</dbReference>
<reference evidence="9 10" key="1">
    <citation type="submission" date="2015-12" db="EMBL/GenBank/DDBJ databases">
        <title>Dictyostelia acquired genes for synthesis and detection of signals that induce cell-type specialization by lateral gene transfer from prokaryotes.</title>
        <authorList>
            <person name="Gloeckner G."/>
            <person name="Schaap P."/>
        </authorList>
    </citation>
    <scope>NUCLEOTIDE SEQUENCE [LARGE SCALE GENOMIC DNA]</scope>
    <source>
        <strain evidence="9 10">TK</strain>
    </source>
</reference>
<gene>
    <name evidence="9" type="ORF">DLAC_05706</name>
</gene>
<evidence type="ECO:0000256" key="1">
    <source>
        <dbReference type="ARBA" id="ARBA00004123"/>
    </source>
</evidence>
<evidence type="ECO:0000256" key="2">
    <source>
        <dbReference type="ARBA" id="ARBA00022741"/>
    </source>
</evidence>
<dbReference type="Pfam" id="PF05190">
    <property type="entry name" value="MutS_IV"/>
    <property type="match status" value="1"/>
</dbReference>
<dbReference type="Gene3D" id="3.40.1170.10">
    <property type="entry name" value="DNA repair protein MutS, domain I"/>
    <property type="match status" value="1"/>
</dbReference>
<accession>A0A151ZGN0</accession>
<evidence type="ECO:0000256" key="6">
    <source>
        <dbReference type="ARBA" id="ARBA00023242"/>
    </source>
</evidence>
<dbReference type="Gene3D" id="3.30.420.110">
    <property type="entry name" value="MutS, connector domain"/>
    <property type="match status" value="1"/>
</dbReference>
<dbReference type="InterPro" id="IPR045076">
    <property type="entry name" value="MutS"/>
</dbReference>
<dbReference type="InterPro" id="IPR007860">
    <property type="entry name" value="DNA_mmatch_repair_MutS_con_dom"/>
</dbReference>
<dbReference type="GO" id="GO:0032301">
    <property type="term" value="C:MutSalpha complex"/>
    <property type="evidence" value="ECO:0007669"/>
    <property type="project" value="TreeGrafter"/>
</dbReference>